<evidence type="ECO:0000256" key="4">
    <source>
        <dbReference type="ARBA" id="ARBA00023002"/>
    </source>
</evidence>
<dbReference type="InterPro" id="IPR036922">
    <property type="entry name" value="Rieske_2Fe-2S_sf"/>
</dbReference>
<dbReference type="Pfam" id="PF00355">
    <property type="entry name" value="Rieske"/>
    <property type="match status" value="1"/>
</dbReference>
<evidence type="ECO:0000256" key="2">
    <source>
        <dbReference type="ARBA" id="ARBA00022714"/>
    </source>
</evidence>
<reference evidence="9" key="1">
    <citation type="journal article" date="2022" name="Int. J. Syst. Evol. Microbiol.">
        <title>Pseudomonas aegrilactucae sp. nov. and Pseudomonas morbosilactucae sp. nov., pathogens causing bacterial rot of lettuce in Japan.</title>
        <authorList>
            <person name="Sawada H."/>
            <person name="Fujikawa T."/>
            <person name="Satou M."/>
        </authorList>
    </citation>
    <scope>NUCLEOTIDE SEQUENCE</scope>
    <source>
        <strain evidence="9">0166_1</strain>
    </source>
</reference>
<evidence type="ECO:0000256" key="6">
    <source>
        <dbReference type="ARBA" id="ARBA00023014"/>
    </source>
</evidence>
<evidence type="ECO:0000256" key="5">
    <source>
        <dbReference type="ARBA" id="ARBA00023004"/>
    </source>
</evidence>
<dbReference type="GO" id="GO:0004497">
    <property type="term" value="F:monooxygenase activity"/>
    <property type="evidence" value="ECO:0007669"/>
    <property type="project" value="UniProtKB-KW"/>
</dbReference>
<evidence type="ECO:0000256" key="3">
    <source>
        <dbReference type="ARBA" id="ARBA00022723"/>
    </source>
</evidence>
<dbReference type="CDD" id="cd03469">
    <property type="entry name" value="Rieske_RO_Alpha_N"/>
    <property type="match status" value="1"/>
</dbReference>
<keyword evidence="7" id="KW-0472">Membrane</keyword>
<dbReference type="Gene3D" id="2.102.10.10">
    <property type="entry name" value="Rieske [2Fe-2S] iron-sulphur domain"/>
    <property type="match status" value="1"/>
</dbReference>
<keyword evidence="4 9" id="KW-0560">Oxidoreductase</keyword>
<dbReference type="Gene3D" id="3.90.380.10">
    <property type="entry name" value="Naphthalene 1,2-dioxygenase Alpha Subunit, Chain A, domain 1"/>
    <property type="match status" value="2"/>
</dbReference>
<dbReference type="GO" id="GO:0051537">
    <property type="term" value="F:2 iron, 2 sulfur cluster binding"/>
    <property type="evidence" value="ECO:0007669"/>
    <property type="project" value="UniProtKB-KW"/>
</dbReference>
<keyword evidence="6" id="KW-0411">Iron-sulfur</keyword>
<dbReference type="Proteomes" id="UP001162834">
    <property type="component" value="Chromosome"/>
</dbReference>
<dbReference type="AlphaFoldDB" id="A0A9E6XZW5"/>
<keyword evidence="3" id="KW-0479">Metal-binding</keyword>
<organism evidence="9 10">
    <name type="scientific">Capillimicrobium parvum</name>
    <dbReference type="NCBI Taxonomy" id="2884022"/>
    <lineage>
        <taxon>Bacteria</taxon>
        <taxon>Bacillati</taxon>
        <taxon>Actinomycetota</taxon>
        <taxon>Thermoleophilia</taxon>
        <taxon>Solirubrobacterales</taxon>
        <taxon>Capillimicrobiaceae</taxon>
        <taxon>Capillimicrobium</taxon>
    </lineage>
</organism>
<evidence type="ECO:0000256" key="1">
    <source>
        <dbReference type="ARBA" id="ARBA00001962"/>
    </source>
</evidence>
<dbReference type="EC" id="1.14.13.239" evidence="9"/>
<evidence type="ECO:0000313" key="10">
    <source>
        <dbReference type="Proteomes" id="UP001162834"/>
    </source>
</evidence>
<keyword evidence="7" id="KW-0812">Transmembrane</keyword>
<keyword evidence="5" id="KW-0408">Iron</keyword>
<dbReference type="InterPro" id="IPR017941">
    <property type="entry name" value="Rieske_2Fe-2S"/>
</dbReference>
<sequence>MPERNRADVLTAPRSVALLARRDAMMARHTALTFGRGVAVASELKRWATKYPDLGTGPLPVEPYISPEYAELEREHIFRRVWLNVGRIDDVPTPGSYFVREIAVCGASVLVIHGSDGVIRAFHNVCSHRSNKLVWEERGQCGGYLSCCFHGWTYDLEGKLRGVLDEDNFHEIARERLGLSPLATDTWKGFIFVHFQHEPEETLEEYLGGMTEELADHDLGALHLTFRYDVEERANWKVAIDAQNEIYHLPILGPVHGAFTDILETNEEGCTRFSHFKRFGRHTLWATGGNPDYVPAGVEQLIGAVPITPLELPTNSLFDFYVLFPNMVIAFLPGGMMFTYNFWPQAVDRTVWEIRFHFPKPTDAAELVVQHYRKTQLRDALAEDIAGHQNVYAGLASRAKSEFFLQDEEVQIRSFHASWHELMDGAVAVDGRW</sequence>
<dbReference type="Pfam" id="PF00848">
    <property type="entry name" value="Ring_hydroxyl_A"/>
    <property type="match status" value="1"/>
</dbReference>
<dbReference type="PROSITE" id="PS51296">
    <property type="entry name" value="RIESKE"/>
    <property type="match status" value="1"/>
</dbReference>
<dbReference type="KEGG" id="sbae:DSM104329_04009"/>
<dbReference type="EMBL" id="CP087164">
    <property type="protein sequence ID" value="UGS37592.1"/>
    <property type="molecule type" value="Genomic_DNA"/>
</dbReference>
<comment type="cofactor">
    <cofactor evidence="1">
        <name>Fe cation</name>
        <dbReference type="ChEBI" id="CHEBI:24875"/>
    </cofactor>
</comment>
<keyword evidence="10" id="KW-1185">Reference proteome</keyword>
<dbReference type="PANTHER" id="PTHR43756">
    <property type="entry name" value="CHOLINE MONOOXYGENASE, CHLOROPLASTIC"/>
    <property type="match status" value="1"/>
</dbReference>
<accession>A0A9E6XZW5</accession>
<evidence type="ECO:0000313" key="9">
    <source>
        <dbReference type="EMBL" id="UGS37592.1"/>
    </source>
</evidence>
<gene>
    <name evidence="9" type="ORF">DSM104329_04009</name>
</gene>
<dbReference type="PANTHER" id="PTHR43756:SF5">
    <property type="entry name" value="CHOLINE MONOOXYGENASE, CHLOROPLASTIC"/>
    <property type="match status" value="1"/>
</dbReference>
<evidence type="ECO:0000259" key="8">
    <source>
        <dbReference type="PROSITE" id="PS51296"/>
    </source>
</evidence>
<feature type="domain" description="Rieske" evidence="8">
    <location>
        <begin position="82"/>
        <end position="193"/>
    </location>
</feature>
<dbReference type="SUPFAM" id="SSF55961">
    <property type="entry name" value="Bet v1-like"/>
    <property type="match status" value="1"/>
</dbReference>
<keyword evidence="9" id="KW-0503">Monooxygenase</keyword>
<dbReference type="PRINTS" id="PR00090">
    <property type="entry name" value="RNGDIOXGNASE"/>
</dbReference>
<name>A0A9E6XZW5_9ACTN</name>
<keyword evidence="2" id="KW-0001">2Fe-2S</keyword>
<evidence type="ECO:0000256" key="7">
    <source>
        <dbReference type="SAM" id="Phobius"/>
    </source>
</evidence>
<feature type="transmembrane region" description="Helical" evidence="7">
    <location>
        <begin position="320"/>
        <end position="343"/>
    </location>
</feature>
<protein>
    <submittedName>
        <fullName evidence="9">Carnitine monooxygenase oxygenase subunit</fullName>
        <ecNumber evidence="9">1.14.13.239</ecNumber>
    </submittedName>
</protein>
<dbReference type="GO" id="GO:0005506">
    <property type="term" value="F:iron ion binding"/>
    <property type="evidence" value="ECO:0007669"/>
    <property type="project" value="InterPro"/>
</dbReference>
<keyword evidence="7" id="KW-1133">Transmembrane helix</keyword>
<dbReference type="CDD" id="cd00680">
    <property type="entry name" value="RHO_alpha_C"/>
    <property type="match status" value="1"/>
</dbReference>
<dbReference type="InterPro" id="IPR015879">
    <property type="entry name" value="Ring_hydroxy_dOase_asu_C_dom"/>
</dbReference>
<proteinExistence type="predicted"/>
<dbReference type="SUPFAM" id="SSF50022">
    <property type="entry name" value="ISP domain"/>
    <property type="match status" value="1"/>
</dbReference>
<dbReference type="GO" id="GO:0016705">
    <property type="term" value="F:oxidoreductase activity, acting on paired donors, with incorporation or reduction of molecular oxygen"/>
    <property type="evidence" value="ECO:0007669"/>
    <property type="project" value="UniProtKB-ARBA"/>
</dbReference>
<dbReference type="InterPro" id="IPR001663">
    <property type="entry name" value="Rng_hydr_dOase-A"/>
</dbReference>